<dbReference type="RefSeq" id="WP_375522300.1">
    <property type="nucleotide sequence ID" value="NZ_JBHIRY010000032.1"/>
</dbReference>
<name>A0ABV5C6U3_9BACL</name>
<evidence type="ECO:0000313" key="2">
    <source>
        <dbReference type="Proteomes" id="UP001580430"/>
    </source>
</evidence>
<sequence>MKRKEKGVHPDLIALVTGVRPPADEMPTVAMLPGKAACLVARRIKKIEPIYKPNKQRLRCLHCGHAAVYDIGMTVFDGAGWAQVVESGNSLSNPESDFDTRRNLIDNAQFTGYIRCVKCNGAGAWEFTSSLFTLGLLGRVMRAKEDPDAGFMFGKIQLHDGTCTQWMSEGEERFLERLRTETMNSYLWNKLGNLYEQGGQPELAAAVFEHAVGVDVMQVESHYSLANLLLEIGESELAAKHFRQALVYARLYTNVEALKLRQFLADGLCKLLDIHHETKQKVPFLPTEEELAAVMQQDETAFGSQVLHAYEFDLRPGDMESFLPVAEMYMGKRTEEIPEHERKLHKPSSAQMLKKGVETMVTKNKKDYSEKNWGSERQPIIVKVKSEERAAQVARACDHFNWHYIMGMEYTEDLTDLKKAIREKYAPANVYEPCPCGSGEKYKFCCAKTMKNFDLNDYLKTFENASSS</sequence>
<protein>
    <submittedName>
        <fullName evidence="1">SEC-C metal-binding domain-containing protein</fullName>
    </submittedName>
</protein>
<proteinExistence type="predicted"/>
<evidence type="ECO:0000313" key="1">
    <source>
        <dbReference type="EMBL" id="MFB5763249.1"/>
    </source>
</evidence>
<dbReference type="SUPFAM" id="SSF48452">
    <property type="entry name" value="TPR-like"/>
    <property type="match status" value="1"/>
</dbReference>
<reference evidence="1 2" key="1">
    <citation type="submission" date="2024-09" db="EMBL/GenBank/DDBJ databases">
        <title>Paenibacillus zeirhizospherea sp. nov., isolated from surface of the maize (Zea mays) roots in a horticulture field, Hungary.</title>
        <authorList>
            <person name="Marton D."/>
            <person name="Farkas M."/>
            <person name="Bedics A."/>
            <person name="Toth E."/>
            <person name="Tancsics A."/>
            <person name="Boka K."/>
            <person name="Marati G."/>
            <person name="Kriszt B."/>
            <person name="Cserhati M."/>
        </authorList>
    </citation>
    <scope>NUCLEOTIDE SEQUENCE [LARGE SCALE GENOMIC DNA]</scope>
    <source>
        <strain evidence="1 2">JCM 18446</strain>
    </source>
</reference>
<comment type="caution">
    <text evidence="1">The sequence shown here is derived from an EMBL/GenBank/DDBJ whole genome shotgun (WGS) entry which is preliminary data.</text>
</comment>
<gene>
    <name evidence="1" type="ORF">ACE5LO_23000</name>
</gene>
<keyword evidence="2" id="KW-1185">Reference proteome</keyword>
<organism evidence="1 2">
    <name type="scientific">Paenibacillus medicaginis</name>
    <dbReference type="NCBI Taxonomy" id="1470560"/>
    <lineage>
        <taxon>Bacteria</taxon>
        <taxon>Bacillati</taxon>
        <taxon>Bacillota</taxon>
        <taxon>Bacilli</taxon>
        <taxon>Bacillales</taxon>
        <taxon>Paenibacillaceae</taxon>
        <taxon>Paenibacillus</taxon>
    </lineage>
</organism>
<dbReference type="SMART" id="SM00028">
    <property type="entry name" value="TPR"/>
    <property type="match status" value="2"/>
</dbReference>
<dbReference type="InterPro" id="IPR019734">
    <property type="entry name" value="TPR_rpt"/>
</dbReference>
<dbReference type="EMBL" id="JBHIRY010000032">
    <property type="protein sequence ID" value="MFB5763249.1"/>
    <property type="molecule type" value="Genomic_DNA"/>
</dbReference>
<dbReference type="InterPro" id="IPR004027">
    <property type="entry name" value="SEC_C_motif"/>
</dbReference>
<dbReference type="Pfam" id="PF13181">
    <property type="entry name" value="TPR_8"/>
    <property type="match status" value="1"/>
</dbReference>
<dbReference type="Pfam" id="PF02810">
    <property type="entry name" value="SEC-C"/>
    <property type="match status" value="1"/>
</dbReference>
<dbReference type="InterPro" id="IPR011990">
    <property type="entry name" value="TPR-like_helical_dom_sf"/>
</dbReference>
<dbReference type="Gene3D" id="1.25.40.10">
    <property type="entry name" value="Tetratricopeptide repeat domain"/>
    <property type="match status" value="1"/>
</dbReference>
<dbReference type="SUPFAM" id="SSF103642">
    <property type="entry name" value="Sec-C motif"/>
    <property type="match status" value="1"/>
</dbReference>
<dbReference type="Proteomes" id="UP001580430">
    <property type="component" value="Unassembled WGS sequence"/>
</dbReference>
<accession>A0ABV5C6U3</accession>